<dbReference type="Gene3D" id="3.40.50.300">
    <property type="entry name" value="P-loop containing nucleotide triphosphate hydrolases"/>
    <property type="match status" value="1"/>
</dbReference>
<dbReference type="EMBL" id="JAOAOG010000168">
    <property type="protein sequence ID" value="KAJ6243388.1"/>
    <property type="molecule type" value="Genomic_DNA"/>
</dbReference>
<dbReference type="PROSITE" id="PS51420">
    <property type="entry name" value="RHO"/>
    <property type="match status" value="1"/>
</dbReference>
<dbReference type="NCBIfam" id="TIGR00231">
    <property type="entry name" value="small_GTP"/>
    <property type="match status" value="1"/>
</dbReference>
<dbReference type="InterPro" id="IPR001806">
    <property type="entry name" value="Small_GTPase"/>
</dbReference>
<dbReference type="InterPro" id="IPR050227">
    <property type="entry name" value="Rab"/>
</dbReference>
<evidence type="ECO:0000256" key="1">
    <source>
        <dbReference type="ARBA" id="ARBA00022741"/>
    </source>
</evidence>
<sequence>MSDNGYKIILIGNSQVGKTCFLQQYCDRDFNVNSGTTIGVDFRFSMIVLDGKTYKMQIWDTAGQERFRTITTSYYRDADGIIVIYDITSEETFLQVENWFGEISKHSSQSVFSILVGNKKDLEQDRVVSTENGEQLAEKLSVPFIETSAKSGENVYETFKQLMEKVITIKKTTKKKTTKKKTVKLKHGDNKKLGCC</sequence>
<dbReference type="SMART" id="SM00176">
    <property type="entry name" value="RAN"/>
    <property type="match status" value="1"/>
</dbReference>
<evidence type="ECO:0000256" key="2">
    <source>
        <dbReference type="ARBA" id="ARBA00023134"/>
    </source>
</evidence>
<dbReference type="SMART" id="SM00173">
    <property type="entry name" value="RAS"/>
    <property type="match status" value="1"/>
</dbReference>
<organism evidence="3 4">
    <name type="scientific">Anaeramoeba flamelloides</name>
    <dbReference type="NCBI Taxonomy" id="1746091"/>
    <lineage>
        <taxon>Eukaryota</taxon>
        <taxon>Metamonada</taxon>
        <taxon>Anaeramoebidae</taxon>
        <taxon>Anaeramoeba</taxon>
    </lineage>
</organism>
<comment type="caution">
    <text evidence="3">The sequence shown here is derived from an EMBL/GenBank/DDBJ whole genome shotgun (WGS) entry which is preliminary data.</text>
</comment>
<keyword evidence="4" id="KW-1185">Reference proteome</keyword>
<keyword evidence="1" id="KW-0547">Nucleotide-binding</keyword>
<dbReference type="InterPro" id="IPR027417">
    <property type="entry name" value="P-loop_NTPase"/>
</dbReference>
<dbReference type="SMART" id="SM00175">
    <property type="entry name" value="RAB"/>
    <property type="match status" value="1"/>
</dbReference>
<name>A0ABQ8YFN8_9EUKA</name>
<dbReference type="PROSITE" id="PS51417">
    <property type="entry name" value="ARF"/>
    <property type="match status" value="1"/>
</dbReference>
<dbReference type="SUPFAM" id="SSF52540">
    <property type="entry name" value="P-loop containing nucleoside triphosphate hydrolases"/>
    <property type="match status" value="1"/>
</dbReference>
<dbReference type="SMART" id="SM00174">
    <property type="entry name" value="RHO"/>
    <property type="match status" value="1"/>
</dbReference>
<dbReference type="PRINTS" id="PR00449">
    <property type="entry name" value="RASTRNSFRMNG"/>
</dbReference>
<dbReference type="PROSITE" id="PS51421">
    <property type="entry name" value="RAS"/>
    <property type="match status" value="1"/>
</dbReference>
<evidence type="ECO:0000313" key="4">
    <source>
        <dbReference type="Proteomes" id="UP001150062"/>
    </source>
</evidence>
<dbReference type="Pfam" id="PF00071">
    <property type="entry name" value="Ras"/>
    <property type="match status" value="1"/>
</dbReference>
<proteinExistence type="predicted"/>
<dbReference type="Proteomes" id="UP001150062">
    <property type="component" value="Unassembled WGS sequence"/>
</dbReference>
<gene>
    <name evidence="3" type="ORF">M0813_21825</name>
</gene>
<reference evidence="3" key="1">
    <citation type="submission" date="2022-08" db="EMBL/GenBank/DDBJ databases">
        <title>Novel sulfate-reducing endosymbionts in the free-living metamonad Anaeramoeba.</title>
        <authorList>
            <person name="Jerlstrom-Hultqvist J."/>
            <person name="Cepicka I."/>
            <person name="Gallot-Lavallee L."/>
            <person name="Salas-Leiva D."/>
            <person name="Curtis B.A."/>
            <person name="Zahonova K."/>
            <person name="Pipaliya S."/>
            <person name="Dacks J."/>
            <person name="Roger A.J."/>
        </authorList>
    </citation>
    <scope>NUCLEOTIDE SEQUENCE</scope>
    <source>
        <strain evidence="3">Schooner1</strain>
    </source>
</reference>
<dbReference type="PANTHER" id="PTHR47977">
    <property type="entry name" value="RAS-RELATED PROTEIN RAB"/>
    <property type="match status" value="1"/>
</dbReference>
<dbReference type="InterPro" id="IPR005225">
    <property type="entry name" value="Small_GTP-bd"/>
</dbReference>
<dbReference type="PROSITE" id="PS51419">
    <property type="entry name" value="RAB"/>
    <property type="match status" value="1"/>
</dbReference>
<evidence type="ECO:0000313" key="3">
    <source>
        <dbReference type="EMBL" id="KAJ6243388.1"/>
    </source>
</evidence>
<keyword evidence="2" id="KW-0342">GTP-binding</keyword>
<accession>A0ABQ8YFN8</accession>
<protein>
    <submittedName>
        <fullName evidence="3">Small rab-related gtpase</fullName>
    </submittedName>
</protein>
<dbReference type="CDD" id="cd00154">
    <property type="entry name" value="Rab"/>
    <property type="match status" value="1"/>
</dbReference>